<evidence type="ECO:0000313" key="2">
    <source>
        <dbReference type="EMBL" id="VWD07735.1"/>
    </source>
</evidence>
<accession>A0ABY6Y336</accession>
<proteinExistence type="predicted"/>
<organism evidence="2 3">
    <name type="scientific">Burkholderia aenigmatica</name>
    <dbReference type="NCBI Taxonomy" id="2015348"/>
    <lineage>
        <taxon>Bacteria</taxon>
        <taxon>Pseudomonadati</taxon>
        <taxon>Pseudomonadota</taxon>
        <taxon>Betaproteobacteria</taxon>
        <taxon>Burkholderiales</taxon>
        <taxon>Burkholderiaceae</taxon>
        <taxon>Burkholderia</taxon>
        <taxon>Burkholderia cepacia complex</taxon>
    </lineage>
</organism>
<evidence type="ECO:0000259" key="1">
    <source>
        <dbReference type="Pfam" id="PF21446"/>
    </source>
</evidence>
<protein>
    <submittedName>
        <fullName evidence="2">Phage tail fiber protein</fullName>
    </submittedName>
</protein>
<dbReference type="InterPro" id="IPR048390">
    <property type="entry name" value="Gp34_trimer"/>
</dbReference>
<keyword evidence="3" id="KW-1185">Reference proteome</keyword>
<gene>
    <name evidence="2" type="ORF">BLA17378_05687</name>
</gene>
<dbReference type="EMBL" id="CABVQG010000023">
    <property type="protein sequence ID" value="VWD07735.1"/>
    <property type="molecule type" value="Genomic_DNA"/>
</dbReference>
<evidence type="ECO:0000313" key="3">
    <source>
        <dbReference type="Proteomes" id="UP000494120"/>
    </source>
</evidence>
<sequence>MAGNLIYITDAGHAALVAPGNTGTTARQVTQIGLATAAFVFKPDMAALPNELKRITTFGGDTVAKDTIHIVIQDDSADQYKLYGFGLYLDNGVLFGVYVQNDPILEKAPASMLLLAADTVFASIDVTKLVFGPTSFLNPPATTERKGVVELATQAEVDAGTDDVRAMTPKTANARYAPLMRPQLVGPVSITSTSTDQDAQLAVAAASGALNRGAKIRLYGTFASGTTDTNARLVASIRAGYDGGTWGREYLDFWINRTANDSNSDANQIRAMRITYGGRVQIGATDDGVSLLRVAGNGRFAGEVWSETANGFRIAYGNYGVFLRNDGSNAFLLQTASGDQFGAGNAFRPLQWSLSTGQVAIDANGAGTQFGGNVAVKGTLNISNGGMEGRAIIGPSGGYFFGSATQAGFYLPLTGVMFAFDFAKKNLLVGNGEVWHTGNLPNPAQTTGITMSGQILAAEGSATRPGISFVNDGAPDTGFYHISDGVFAVANNGRETMRFVAGDSNRVLIGNPTDDGQSMLQIGGHAVTRGVHRFGNGPITAWANSDAVWGFFRSNGHVSVGSEKTDGVLQLIAGNSEIARLVPGGRMIIGTTTDDGVNTAQVAGSMRAANYYINDQGAGSSGLIGMYKGANGPNIGFYGRDTIGAGALTISAGGTERARVTATGKFLVGQTGDDGSNALVQVNGPIKANGPMTASGGVGALVATNGSGTSQTSILLRREGAPVDQKQWEILHGGDGALTVRTVNDVYSQSQDVFYVTRGSGIAAAKMGLMPNGGRVLIGGPTDDGVNRVQLNGTAAIYNTTGGIGQQILGKNGFEAGLGLFNTTATGRRYSISSRADGSFVIGDENAGATRLAINAAGKVLIGGASDDGSDVNTNGLARVGGLGIDGGASWATVYFKNGKNTRFSIGKTDVDDFAMNAWMDDGATQARVFNVARGSQVVTFTKRPQWGFTPWDSGNVTPLDKNVGGTMAAPLYLHSTGGTNGFENGTGDGASYATHNFALKGWYGMGMRSFDGGVTGYFDFRAGKWDVKGGFYVNGARVWDPSNFDPNTKVNKGGDTMTGDLAIKRPDDSNAKGVLYTRPDGTSQFWIHSARDYLAIATMNGKGEWRQNVLTIAESDLSVSLSNNLKVGGSITSAGDISWGNAGAHTAFDGNIWGNRWSIGNGPGWLSEWVATLVNGRADWKTTDNLSSRIDAKANAGAQCQKGERSFYFGILNQQLHLPDPWCIDGLEDPLNARFGETRIYGCWYRNQ</sequence>
<comment type="caution">
    <text evidence="2">The sequence shown here is derived from an EMBL/GenBank/DDBJ whole genome shotgun (WGS) entry which is preliminary data.</text>
</comment>
<dbReference type="RefSeq" id="WP_174960196.1">
    <property type="nucleotide sequence ID" value="NZ_CABVQG010000023.1"/>
</dbReference>
<dbReference type="Proteomes" id="UP000494120">
    <property type="component" value="Unassembled WGS sequence"/>
</dbReference>
<name>A0ABY6Y336_9BURK</name>
<reference evidence="2 3" key="1">
    <citation type="submission" date="2019-09" db="EMBL/GenBank/DDBJ databases">
        <authorList>
            <person name="Depoorter E."/>
        </authorList>
    </citation>
    <scope>NUCLEOTIDE SEQUENCE [LARGE SCALE GENOMIC DNA]</scope>
    <source>
        <strain evidence="2 3">R-17378</strain>
    </source>
</reference>
<feature type="domain" description="Long-tail fiber proximal subunit trimerization" evidence="1">
    <location>
        <begin position="290"/>
        <end position="350"/>
    </location>
</feature>
<dbReference type="Pfam" id="PF21446">
    <property type="entry name" value="Gp34_trimer"/>
    <property type="match status" value="1"/>
</dbReference>